<dbReference type="InterPro" id="IPR013783">
    <property type="entry name" value="Ig-like_fold"/>
</dbReference>
<comment type="caution">
    <text evidence="2">The sequence shown here is derived from an EMBL/GenBank/DDBJ whole genome shotgun (WGS) entry which is preliminary data.</text>
</comment>
<sequence length="835" mass="90626">MDLYVQFVKNNLDQRPEEIAANICKVFPEITLNEASDAFRHLIRPSGGAEYAALIEADTSTISTEHDTAVEAASYQAWLLRLAFPQTEAADIAQAIHVSYTSLTSVQMTLVLKHGEPYPVFPDLTPEATASVLIRPEVGYGQPPAVAQALHLSGVFPECPHALDTAKVLKSAHVFPQLDKEAMKNALQSAQFNDTEIAEALAALYPDPIVLQPPSGLSLQYDAIQQRVEATWQASVLPPALQGKTALYSIRLYSAGYTDQTAAQMDGLTNPEAQLTLDNGQPFAEGDQYSAQVKVTVEGYSSDWSTHSSPVTIIGLQPPQQVAIAVQSDSTLLLSWSPLAGTTDFQIRVTNEAGQPIDLQPKYAISGNEGKVDMTLLPRPARYNAQVRGMFQVQAGPWSAPVPFTNGKSGLEANFSINPPQLHGFGMVHSDGAFENDHIKLGISQNVTLSFNWDAAAHTSDTAALSLSALVSRTSEGEGYSPITISVNGNTVITDYTIPGGGYGAYPNFFIIPPVYLFQGANQLQIQTSPAARTYLWLYNLNLKIFRYVQENDVADFSKNPPAVNQNLRLIENSGEFAGDHIRIGNNDSVAVEFGSGEFQNQFGHILFSVYGLVSRSSESEGYSPITLTVNGQPIISNFTVPGAGFAPHLIQFVIPSSQLANGTNTARLQVAPDARTFFWLYNLQITRLTYYQETASCNLSTNPPATHNVSVQRNDGRFAGDHFVYYRNGTFQASMEFQQGYAFPIVVNYNGLVSRNGNQAGKAPVEISFNDQPLAANYTFPGAGFGYVDSYFAAAIPILRPGANTTSLIVNADSVTLFWLRGLKIYQLQGGDGL</sequence>
<name>A0ABW3PU71_9BACL</name>
<organism evidence="2 3">
    <name type="scientific">Paenibacillus provencensis</name>
    <dbReference type="NCBI Taxonomy" id="441151"/>
    <lineage>
        <taxon>Bacteria</taxon>
        <taxon>Bacillati</taxon>
        <taxon>Bacillota</taxon>
        <taxon>Bacilli</taxon>
        <taxon>Bacillales</taxon>
        <taxon>Paenibacillaceae</taxon>
        <taxon>Paenibacillus</taxon>
    </lineage>
</organism>
<gene>
    <name evidence="2" type="ORF">ACFQ3J_06825</name>
</gene>
<evidence type="ECO:0000313" key="2">
    <source>
        <dbReference type="EMBL" id="MFD1127883.1"/>
    </source>
</evidence>
<dbReference type="EMBL" id="JBHTKX010000001">
    <property type="protein sequence ID" value="MFD1127883.1"/>
    <property type="molecule type" value="Genomic_DNA"/>
</dbReference>
<dbReference type="InterPro" id="IPR036116">
    <property type="entry name" value="FN3_sf"/>
</dbReference>
<evidence type="ECO:0000313" key="3">
    <source>
        <dbReference type="Proteomes" id="UP001597169"/>
    </source>
</evidence>
<feature type="domain" description="Fibronectin type-III" evidence="1">
    <location>
        <begin position="318"/>
        <end position="410"/>
    </location>
</feature>
<keyword evidence="3" id="KW-1185">Reference proteome</keyword>
<evidence type="ECO:0000259" key="1">
    <source>
        <dbReference type="PROSITE" id="PS50853"/>
    </source>
</evidence>
<dbReference type="CDD" id="cd00063">
    <property type="entry name" value="FN3"/>
    <property type="match status" value="1"/>
</dbReference>
<dbReference type="SUPFAM" id="SSF49265">
    <property type="entry name" value="Fibronectin type III"/>
    <property type="match status" value="1"/>
</dbReference>
<dbReference type="Gene3D" id="2.60.40.10">
    <property type="entry name" value="Immunoglobulins"/>
    <property type="match status" value="2"/>
</dbReference>
<protein>
    <recommendedName>
        <fullName evidence="1">Fibronectin type-III domain-containing protein</fullName>
    </recommendedName>
</protein>
<dbReference type="InterPro" id="IPR003961">
    <property type="entry name" value="FN3_dom"/>
</dbReference>
<dbReference type="PROSITE" id="PS50853">
    <property type="entry name" value="FN3"/>
    <property type="match status" value="1"/>
</dbReference>
<reference evidence="3" key="1">
    <citation type="journal article" date="2019" name="Int. J. Syst. Evol. Microbiol.">
        <title>The Global Catalogue of Microorganisms (GCM) 10K type strain sequencing project: providing services to taxonomists for standard genome sequencing and annotation.</title>
        <authorList>
            <consortium name="The Broad Institute Genomics Platform"/>
            <consortium name="The Broad Institute Genome Sequencing Center for Infectious Disease"/>
            <person name="Wu L."/>
            <person name="Ma J."/>
        </authorList>
    </citation>
    <scope>NUCLEOTIDE SEQUENCE [LARGE SCALE GENOMIC DNA]</scope>
    <source>
        <strain evidence="3">CCUG 53519</strain>
    </source>
</reference>
<accession>A0ABW3PU71</accession>
<dbReference type="RefSeq" id="WP_251584982.1">
    <property type="nucleotide sequence ID" value="NZ_JBHTKX010000001.1"/>
</dbReference>
<dbReference type="Proteomes" id="UP001597169">
    <property type="component" value="Unassembled WGS sequence"/>
</dbReference>
<proteinExistence type="predicted"/>